<organism evidence="14 15">
    <name type="scientific">Rhodopila globiformis</name>
    <name type="common">Rhodopseudomonas globiformis</name>
    <dbReference type="NCBI Taxonomy" id="1071"/>
    <lineage>
        <taxon>Bacteria</taxon>
        <taxon>Pseudomonadati</taxon>
        <taxon>Pseudomonadota</taxon>
        <taxon>Alphaproteobacteria</taxon>
        <taxon>Acetobacterales</taxon>
        <taxon>Acetobacteraceae</taxon>
        <taxon>Rhodopila</taxon>
    </lineage>
</organism>
<dbReference type="AlphaFoldDB" id="A0A2S6N7Q7"/>
<dbReference type="PANTHER" id="PTHR10110">
    <property type="entry name" value="SODIUM/HYDROGEN EXCHANGER"/>
    <property type="match status" value="1"/>
</dbReference>
<feature type="transmembrane region" description="Helical" evidence="12">
    <location>
        <begin position="340"/>
        <end position="365"/>
    </location>
</feature>
<dbReference type="GO" id="GO:0015386">
    <property type="term" value="F:potassium:proton antiporter activity"/>
    <property type="evidence" value="ECO:0007669"/>
    <property type="project" value="TreeGrafter"/>
</dbReference>
<evidence type="ECO:0000256" key="8">
    <source>
        <dbReference type="ARBA" id="ARBA00023053"/>
    </source>
</evidence>
<evidence type="ECO:0000256" key="2">
    <source>
        <dbReference type="ARBA" id="ARBA00007367"/>
    </source>
</evidence>
<evidence type="ECO:0000256" key="10">
    <source>
        <dbReference type="ARBA" id="ARBA00023136"/>
    </source>
</evidence>
<evidence type="ECO:0000256" key="1">
    <source>
        <dbReference type="ARBA" id="ARBA00004651"/>
    </source>
</evidence>
<keyword evidence="8" id="KW-0915">Sodium</keyword>
<dbReference type="PANTHER" id="PTHR10110:SF195">
    <property type="entry name" value="NA(+)_H(+) ANTIPORTER NHAS2"/>
    <property type="match status" value="1"/>
</dbReference>
<feature type="transmembrane region" description="Helical" evidence="12">
    <location>
        <begin position="92"/>
        <end position="110"/>
    </location>
</feature>
<dbReference type="GO" id="GO:0005886">
    <property type="term" value="C:plasma membrane"/>
    <property type="evidence" value="ECO:0007669"/>
    <property type="project" value="UniProtKB-SubCell"/>
</dbReference>
<evidence type="ECO:0000256" key="12">
    <source>
        <dbReference type="SAM" id="Phobius"/>
    </source>
</evidence>
<dbReference type="GO" id="GO:0098719">
    <property type="term" value="P:sodium ion import across plasma membrane"/>
    <property type="evidence" value="ECO:0007669"/>
    <property type="project" value="TreeGrafter"/>
</dbReference>
<comment type="caution">
    <text evidence="14">The sequence shown here is derived from an EMBL/GenBank/DDBJ whole genome shotgun (WGS) entry which is preliminary data.</text>
</comment>
<keyword evidence="3" id="KW-0813">Transport</keyword>
<feature type="transmembrane region" description="Helical" evidence="12">
    <location>
        <begin position="122"/>
        <end position="147"/>
    </location>
</feature>
<feature type="transmembrane region" description="Helical" evidence="12">
    <location>
        <begin position="377"/>
        <end position="398"/>
    </location>
</feature>
<evidence type="ECO:0000256" key="7">
    <source>
        <dbReference type="ARBA" id="ARBA00022989"/>
    </source>
</evidence>
<evidence type="ECO:0000256" key="4">
    <source>
        <dbReference type="ARBA" id="ARBA00022449"/>
    </source>
</evidence>
<dbReference type="InterPro" id="IPR018422">
    <property type="entry name" value="Cation/H_exchanger_CPA1"/>
</dbReference>
<dbReference type="GO" id="GO:0051453">
    <property type="term" value="P:regulation of intracellular pH"/>
    <property type="evidence" value="ECO:0007669"/>
    <property type="project" value="TreeGrafter"/>
</dbReference>
<keyword evidence="9" id="KW-0406">Ion transport</keyword>
<evidence type="ECO:0000256" key="5">
    <source>
        <dbReference type="ARBA" id="ARBA00022475"/>
    </source>
</evidence>
<feature type="transmembrane region" description="Helical" evidence="12">
    <location>
        <begin position="53"/>
        <end position="72"/>
    </location>
</feature>
<keyword evidence="4" id="KW-0050">Antiport</keyword>
<reference evidence="14 15" key="1">
    <citation type="journal article" date="2018" name="Arch. Microbiol.">
        <title>New insights into the metabolic potential of the phototrophic purple bacterium Rhodopila globiformis DSM 161(T) from its draft genome sequence and evidence for a vanadium-dependent nitrogenase.</title>
        <authorList>
            <person name="Imhoff J.F."/>
            <person name="Rahn T."/>
            <person name="Kunzel S."/>
            <person name="Neulinger S.C."/>
        </authorList>
    </citation>
    <scope>NUCLEOTIDE SEQUENCE [LARGE SCALE GENOMIC DNA]</scope>
    <source>
        <strain evidence="14 15">DSM 161</strain>
    </source>
</reference>
<feature type="domain" description="Cation/H+ exchanger transmembrane" evidence="13">
    <location>
        <begin position="33"/>
        <end position="429"/>
    </location>
</feature>
<keyword evidence="6 12" id="KW-0812">Transmembrane</keyword>
<feature type="transmembrane region" description="Helical" evidence="12">
    <location>
        <begin position="404"/>
        <end position="425"/>
    </location>
</feature>
<evidence type="ECO:0000313" key="14">
    <source>
        <dbReference type="EMBL" id="PPQ30662.1"/>
    </source>
</evidence>
<dbReference type="EMBL" id="NHRY01000206">
    <property type="protein sequence ID" value="PPQ30662.1"/>
    <property type="molecule type" value="Genomic_DNA"/>
</dbReference>
<protein>
    <recommendedName>
        <fullName evidence="13">Cation/H+ exchanger transmembrane domain-containing protein</fullName>
    </recommendedName>
</protein>
<evidence type="ECO:0000313" key="15">
    <source>
        <dbReference type="Proteomes" id="UP000239724"/>
    </source>
</evidence>
<dbReference type="Proteomes" id="UP000239724">
    <property type="component" value="Unassembled WGS sequence"/>
</dbReference>
<keyword evidence="5" id="KW-1003">Cell membrane</keyword>
<keyword evidence="11" id="KW-0739">Sodium transport</keyword>
<feature type="transmembrane region" description="Helical" evidence="12">
    <location>
        <begin position="188"/>
        <end position="211"/>
    </location>
</feature>
<dbReference type="Gene3D" id="6.10.140.1330">
    <property type="match status" value="1"/>
</dbReference>
<keyword evidence="15" id="KW-1185">Reference proteome</keyword>
<keyword evidence="7 12" id="KW-1133">Transmembrane helix</keyword>
<dbReference type="InterPro" id="IPR006153">
    <property type="entry name" value="Cation/H_exchanger_TM"/>
</dbReference>
<keyword evidence="10 12" id="KW-0472">Membrane</keyword>
<feature type="transmembrane region" description="Helical" evidence="12">
    <location>
        <begin position="20"/>
        <end position="41"/>
    </location>
</feature>
<comment type="subcellular location">
    <subcellularLocation>
        <location evidence="1">Cell membrane</location>
        <topology evidence="1">Multi-pass membrane protein</topology>
    </subcellularLocation>
</comment>
<evidence type="ECO:0000256" key="3">
    <source>
        <dbReference type="ARBA" id="ARBA00022448"/>
    </source>
</evidence>
<evidence type="ECO:0000256" key="11">
    <source>
        <dbReference type="ARBA" id="ARBA00023201"/>
    </source>
</evidence>
<sequence>MAPGPRDSNRGLPCPVSNGPMMSTFDLAAILLLLAAVIGVVNERTLALPRPVALLLGSLLVSSLIIGADTLFGHGAVRASLRDRIVQAQLPHVLLDGFLALLLFAGSLHVDLRRLRQRAWTILVLATVGVVLAALLFAFGLWALLWLVGEPIPLGWCFVLGAILAPTDAVAVEGLLAHIRLPRTLRAIIAGESLFNDGAAVVLFTTALLLVGGRRDVIGHGRLAEAILVEGLGGAAVGAAAGYLTWWVVRVSKDSSLALTISLALALSTYRAAAALGVSGPIAVVTAGLVLAWALGRVAEHDRWRTSLLAFWSMVDDLLNTLLYMLIGFVMLAIDLSWQALLAILLAVPLALLARLASVGGPMLLLDLKVRRTARAVGVLTWAGLRGGVSIALALILPETPWRGLLLAICFGVVIFTVVAQGLLLPRVVIALYGAPQPAPPAPATAE</sequence>
<feature type="transmembrane region" description="Helical" evidence="12">
    <location>
        <begin position="308"/>
        <end position="334"/>
    </location>
</feature>
<dbReference type="Pfam" id="PF00999">
    <property type="entry name" value="Na_H_Exchanger"/>
    <property type="match status" value="1"/>
</dbReference>
<evidence type="ECO:0000256" key="9">
    <source>
        <dbReference type="ARBA" id="ARBA00023065"/>
    </source>
</evidence>
<evidence type="ECO:0000259" key="13">
    <source>
        <dbReference type="Pfam" id="PF00999"/>
    </source>
</evidence>
<feature type="transmembrane region" description="Helical" evidence="12">
    <location>
        <begin position="153"/>
        <end position="176"/>
    </location>
</feature>
<comment type="similarity">
    <text evidence="2">Belongs to the monovalent cation:proton antiporter 1 (CPA1) transporter (TC 2.A.36) family.</text>
</comment>
<feature type="transmembrane region" description="Helical" evidence="12">
    <location>
        <begin position="231"/>
        <end position="249"/>
    </location>
</feature>
<evidence type="ECO:0000256" key="6">
    <source>
        <dbReference type="ARBA" id="ARBA00022692"/>
    </source>
</evidence>
<gene>
    <name evidence="14" type="ORF">CCS01_18780</name>
</gene>
<feature type="transmembrane region" description="Helical" evidence="12">
    <location>
        <begin position="279"/>
        <end position="296"/>
    </location>
</feature>
<accession>A0A2S6N7Q7</accession>
<name>A0A2S6N7Q7_RHOGL</name>
<proteinExistence type="inferred from homology"/>
<dbReference type="GO" id="GO:0015385">
    <property type="term" value="F:sodium:proton antiporter activity"/>
    <property type="evidence" value="ECO:0007669"/>
    <property type="project" value="InterPro"/>
</dbReference>